<accession>A0A7S2GV98</accession>
<dbReference type="Pfam" id="PF00560">
    <property type="entry name" value="LRR_1"/>
    <property type="match status" value="1"/>
</dbReference>
<dbReference type="Gene3D" id="3.80.10.10">
    <property type="entry name" value="Ribonuclease Inhibitor"/>
    <property type="match status" value="2"/>
</dbReference>
<name>A0A7S2GV98_9STRA</name>
<sequence length="257" mass="27979">MFSSSKPQPRTGKKETRQKIDSAQKTGLLSLAQHGLGEIPPQVWQIDILKNLDISSNDLAEIPSQIGCLSALKTLKVNNNKLQGLPSEFRTLPKLGIFFAADNRLESGVLAQLPAVVTKLILPRNCIAALGSASHLVKLQVLDLTANGCSCLDGIGSLVGLVDLNLDDNAIETVPAEVASLKRLKILSLRNNRITGHMVEGFQALPKELFTATSLERLNLEGNSIKRRELDAFEGAEAWVERRAKTKQKDAGVHMME</sequence>
<dbReference type="AlphaFoldDB" id="A0A7S2GV98"/>
<dbReference type="InterPro" id="IPR001611">
    <property type="entry name" value="Leu-rich_rpt"/>
</dbReference>
<dbReference type="SUPFAM" id="SSF52058">
    <property type="entry name" value="L domain-like"/>
    <property type="match status" value="1"/>
</dbReference>
<dbReference type="EMBL" id="HBGS01053711">
    <property type="protein sequence ID" value="CAD9472572.1"/>
    <property type="molecule type" value="Transcribed_RNA"/>
</dbReference>
<dbReference type="PANTHER" id="PTHR48051">
    <property type="match status" value="1"/>
</dbReference>
<dbReference type="InterPro" id="IPR050216">
    <property type="entry name" value="LRR_domain-containing"/>
</dbReference>
<evidence type="ECO:0000256" key="2">
    <source>
        <dbReference type="ARBA" id="ARBA00022737"/>
    </source>
</evidence>
<dbReference type="GO" id="GO:0005737">
    <property type="term" value="C:cytoplasm"/>
    <property type="evidence" value="ECO:0007669"/>
    <property type="project" value="TreeGrafter"/>
</dbReference>
<evidence type="ECO:0000256" key="1">
    <source>
        <dbReference type="ARBA" id="ARBA00022614"/>
    </source>
</evidence>
<proteinExistence type="predicted"/>
<gene>
    <name evidence="3" type="ORF">DSPE1174_LOCUS27700</name>
</gene>
<dbReference type="PANTHER" id="PTHR48051:SF1">
    <property type="entry name" value="RAS SUPPRESSOR PROTEIN 1"/>
    <property type="match status" value="1"/>
</dbReference>
<dbReference type="InterPro" id="IPR032675">
    <property type="entry name" value="LRR_dom_sf"/>
</dbReference>
<evidence type="ECO:0000313" key="3">
    <source>
        <dbReference type="EMBL" id="CAD9472572.1"/>
    </source>
</evidence>
<keyword evidence="2" id="KW-0677">Repeat</keyword>
<dbReference type="SMART" id="SM00369">
    <property type="entry name" value="LRR_TYP"/>
    <property type="match status" value="4"/>
</dbReference>
<reference evidence="3" key="1">
    <citation type="submission" date="2021-01" db="EMBL/GenBank/DDBJ databases">
        <authorList>
            <person name="Corre E."/>
            <person name="Pelletier E."/>
            <person name="Niang G."/>
            <person name="Scheremetjew M."/>
            <person name="Finn R."/>
            <person name="Kale V."/>
            <person name="Holt S."/>
            <person name="Cochrane G."/>
            <person name="Meng A."/>
            <person name="Brown T."/>
            <person name="Cohen L."/>
        </authorList>
    </citation>
    <scope>NUCLEOTIDE SEQUENCE</scope>
    <source>
        <strain evidence="3">CCMP1381</strain>
    </source>
</reference>
<keyword evidence="1" id="KW-0433">Leucine-rich repeat</keyword>
<dbReference type="InterPro" id="IPR003591">
    <property type="entry name" value="Leu-rich_rpt_typical-subtyp"/>
</dbReference>
<organism evidence="3">
    <name type="scientific">Octactis speculum</name>
    <dbReference type="NCBI Taxonomy" id="3111310"/>
    <lineage>
        <taxon>Eukaryota</taxon>
        <taxon>Sar</taxon>
        <taxon>Stramenopiles</taxon>
        <taxon>Ochrophyta</taxon>
        <taxon>Dictyochophyceae</taxon>
        <taxon>Dictyochales</taxon>
        <taxon>Dictyochaceae</taxon>
        <taxon>Octactis</taxon>
    </lineage>
</organism>
<protein>
    <submittedName>
        <fullName evidence="3">Uncharacterized protein</fullName>
    </submittedName>
</protein>